<dbReference type="RefSeq" id="WP_377613301.1">
    <property type="nucleotide sequence ID" value="NZ_JBHUPA010000029.1"/>
</dbReference>
<keyword evidence="1" id="KW-0328">Glycosyltransferase</keyword>
<dbReference type="GO" id="GO:0016757">
    <property type="term" value="F:glycosyltransferase activity"/>
    <property type="evidence" value="ECO:0007669"/>
    <property type="project" value="UniProtKB-KW"/>
</dbReference>
<proteinExistence type="predicted"/>
<organism evidence="1 2">
    <name type="scientific">Olivibacter jilunii</name>
    <dbReference type="NCBI Taxonomy" id="985016"/>
    <lineage>
        <taxon>Bacteria</taxon>
        <taxon>Pseudomonadati</taxon>
        <taxon>Bacteroidota</taxon>
        <taxon>Sphingobacteriia</taxon>
        <taxon>Sphingobacteriales</taxon>
        <taxon>Sphingobacteriaceae</taxon>
        <taxon>Olivibacter</taxon>
    </lineage>
</organism>
<dbReference type="Pfam" id="PF13692">
    <property type="entry name" value="Glyco_trans_1_4"/>
    <property type="match status" value="1"/>
</dbReference>
<dbReference type="EC" id="2.4.-.-" evidence="1"/>
<dbReference type="Gene3D" id="3.40.50.2000">
    <property type="entry name" value="Glycogen Phosphorylase B"/>
    <property type="match status" value="1"/>
</dbReference>
<dbReference type="Proteomes" id="UP001597560">
    <property type="component" value="Unassembled WGS sequence"/>
</dbReference>
<evidence type="ECO:0000313" key="1">
    <source>
        <dbReference type="EMBL" id="MFD2965325.1"/>
    </source>
</evidence>
<name>A0ABW6B749_9SPHI</name>
<sequence length="334" mass="37490">MAIYILYYNFPSTSGNHAGMSYLAQKLKVQFPDVKLIKHAPQEVKGAKYWLKIESILIFCYLYLFLKPGDKVFFMEYLTYGVAFQDRIARWLKKTGKSCRLIGLIHLAGSHLVDLYGDEQIISSKLSWLDKVVVFGSTLATFVRAHGFNKELAVCHHYADTNFYRPAAIRQEKKGLNVIVVGSLKRNFQQLNEIIAETTGDVVFHICSGGKILLEPCHQRNKVISYGFLPEDALLELMQTCDVHLAVLEDTVGSNAITSAMAVGLVQVVSDVGSIRDYCDKSNSILCAGVKDFTEALSFLSQNATLVQSMKSSARRQAEKMSLENFYKNFPELL</sequence>
<keyword evidence="1" id="KW-0808">Transferase</keyword>
<gene>
    <name evidence="1" type="ORF">ACFS6J_26225</name>
</gene>
<dbReference type="EMBL" id="JBHUPA010000029">
    <property type="protein sequence ID" value="MFD2965325.1"/>
    <property type="molecule type" value="Genomic_DNA"/>
</dbReference>
<reference evidence="2" key="1">
    <citation type="journal article" date="2019" name="Int. J. Syst. Evol. Microbiol.">
        <title>The Global Catalogue of Microorganisms (GCM) 10K type strain sequencing project: providing services to taxonomists for standard genome sequencing and annotation.</title>
        <authorList>
            <consortium name="The Broad Institute Genomics Platform"/>
            <consortium name="The Broad Institute Genome Sequencing Center for Infectious Disease"/>
            <person name="Wu L."/>
            <person name="Ma J."/>
        </authorList>
    </citation>
    <scope>NUCLEOTIDE SEQUENCE [LARGE SCALE GENOMIC DNA]</scope>
    <source>
        <strain evidence="2">KCTC 23098</strain>
    </source>
</reference>
<protein>
    <submittedName>
        <fullName evidence="1">Glycosyltransferase</fullName>
        <ecNumber evidence="1">2.4.-.-</ecNumber>
    </submittedName>
</protein>
<comment type="caution">
    <text evidence="1">The sequence shown here is derived from an EMBL/GenBank/DDBJ whole genome shotgun (WGS) entry which is preliminary data.</text>
</comment>
<accession>A0ABW6B749</accession>
<dbReference type="SUPFAM" id="SSF53756">
    <property type="entry name" value="UDP-Glycosyltransferase/glycogen phosphorylase"/>
    <property type="match status" value="1"/>
</dbReference>
<evidence type="ECO:0000313" key="2">
    <source>
        <dbReference type="Proteomes" id="UP001597560"/>
    </source>
</evidence>
<keyword evidence="2" id="KW-1185">Reference proteome</keyword>